<reference evidence="2 3" key="1">
    <citation type="submission" date="2017-03" db="EMBL/GenBank/DDBJ databases">
        <authorList>
            <person name="Afonso C.L."/>
            <person name="Miller P.J."/>
            <person name="Scott M.A."/>
            <person name="Spackman E."/>
            <person name="Goraichik I."/>
            <person name="Dimitrov K.M."/>
            <person name="Suarez D.L."/>
            <person name="Swayne D.E."/>
        </authorList>
    </citation>
    <scope>NUCLEOTIDE SEQUENCE [LARGE SCALE GENOMIC DNA]</scope>
    <source>
        <strain evidence="2 3">CECT 7639</strain>
    </source>
</reference>
<feature type="transmembrane region" description="Helical" evidence="1">
    <location>
        <begin position="40"/>
        <end position="57"/>
    </location>
</feature>
<dbReference type="InterPro" id="IPR011969">
    <property type="entry name" value="Clan_AA_Asp_peptidase_C"/>
</dbReference>
<dbReference type="Proteomes" id="UP000193077">
    <property type="component" value="Unassembled WGS sequence"/>
</dbReference>
<dbReference type="AlphaFoldDB" id="A0A1Y5SCR3"/>
<proteinExistence type="predicted"/>
<dbReference type="RefSeq" id="WP_085795341.1">
    <property type="nucleotide sequence ID" value="NZ_FWFO01000001.1"/>
</dbReference>
<dbReference type="Gene3D" id="2.40.70.10">
    <property type="entry name" value="Acid Proteases"/>
    <property type="match status" value="1"/>
</dbReference>
<accession>A0A1Y5SCR3</accession>
<dbReference type="InterPro" id="IPR021109">
    <property type="entry name" value="Peptidase_aspartic_dom_sf"/>
</dbReference>
<evidence type="ECO:0008006" key="4">
    <source>
        <dbReference type="Google" id="ProtNLM"/>
    </source>
</evidence>
<keyword evidence="1" id="KW-1133">Transmembrane helix</keyword>
<name>A0A1Y5SCR3_9RHOB</name>
<dbReference type="EMBL" id="FWFO01000001">
    <property type="protein sequence ID" value="SLN36638.1"/>
    <property type="molecule type" value="Genomic_DNA"/>
</dbReference>
<dbReference type="InterPro" id="IPR034122">
    <property type="entry name" value="Retropepsin-like_bacterial"/>
</dbReference>
<evidence type="ECO:0000313" key="2">
    <source>
        <dbReference type="EMBL" id="SLN36638.1"/>
    </source>
</evidence>
<gene>
    <name evidence="2" type="ORF">TRL7639_01786</name>
</gene>
<sequence>MDFDADSAARLGYLGLLGAAVLMWFVTQNRQSLGKTMQQALVWVFIFIGVIAVIGLWEDIRNTTAPTGRMTTTDNSVVVPRAQDGHYYLQLLVNDKPVDFLVDTGASQIVLSQDDATRIGIELNDLNYFGRALTANGEVRTAPTTLNTVVLGPFEDRELTAWVNEGEMDQSLLGMEYLQRFSSLEITSQALTLAR</sequence>
<keyword evidence="1" id="KW-0472">Membrane</keyword>
<dbReference type="NCBIfam" id="TIGR02281">
    <property type="entry name" value="clan_AA_DTGA"/>
    <property type="match status" value="1"/>
</dbReference>
<organism evidence="2 3">
    <name type="scientific">Falsiruegeria litorea R37</name>
    <dbReference type="NCBI Taxonomy" id="1200284"/>
    <lineage>
        <taxon>Bacteria</taxon>
        <taxon>Pseudomonadati</taxon>
        <taxon>Pseudomonadota</taxon>
        <taxon>Alphaproteobacteria</taxon>
        <taxon>Rhodobacterales</taxon>
        <taxon>Roseobacteraceae</taxon>
        <taxon>Falsiruegeria</taxon>
    </lineage>
</organism>
<dbReference type="Pfam" id="PF13975">
    <property type="entry name" value="gag-asp_proteas"/>
    <property type="match status" value="1"/>
</dbReference>
<dbReference type="SUPFAM" id="SSF50630">
    <property type="entry name" value="Acid proteases"/>
    <property type="match status" value="1"/>
</dbReference>
<keyword evidence="1" id="KW-0812">Transmembrane</keyword>
<keyword evidence="3" id="KW-1185">Reference proteome</keyword>
<protein>
    <recommendedName>
        <fullName evidence="4">Retroviral aspartyl protease</fullName>
    </recommendedName>
</protein>
<evidence type="ECO:0000256" key="1">
    <source>
        <dbReference type="SAM" id="Phobius"/>
    </source>
</evidence>
<evidence type="ECO:0000313" key="3">
    <source>
        <dbReference type="Proteomes" id="UP000193077"/>
    </source>
</evidence>
<dbReference type="CDD" id="cd05483">
    <property type="entry name" value="retropepsin_like_bacteria"/>
    <property type="match status" value="1"/>
</dbReference>
<dbReference type="OrthoDB" id="7595324at2"/>
<feature type="transmembrane region" description="Helical" evidence="1">
    <location>
        <begin position="12"/>
        <end position="28"/>
    </location>
</feature>